<protein>
    <submittedName>
        <fullName evidence="8">Sodium potassium-transporting ATPase subunit beta-3</fullName>
    </submittedName>
</protein>
<accession>A0A3M7RXV8</accession>
<keyword evidence="6 7" id="KW-0472">Membrane</keyword>
<keyword evidence="9" id="KW-1185">Reference proteome</keyword>
<gene>
    <name evidence="8" type="ORF">BpHYR1_011072</name>
</gene>
<evidence type="ECO:0000256" key="4">
    <source>
        <dbReference type="ARBA" id="ARBA00022968"/>
    </source>
</evidence>
<feature type="transmembrane region" description="Helical" evidence="7">
    <location>
        <begin position="76"/>
        <end position="96"/>
    </location>
</feature>
<evidence type="ECO:0000256" key="5">
    <source>
        <dbReference type="ARBA" id="ARBA00022989"/>
    </source>
</evidence>
<reference evidence="8 9" key="1">
    <citation type="journal article" date="2018" name="Sci. Rep.">
        <title>Genomic signatures of local adaptation to the degree of environmental predictability in rotifers.</title>
        <authorList>
            <person name="Franch-Gras L."/>
            <person name="Hahn C."/>
            <person name="Garcia-Roger E.M."/>
            <person name="Carmona M.J."/>
            <person name="Serra M."/>
            <person name="Gomez A."/>
        </authorList>
    </citation>
    <scope>NUCLEOTIDE SEQUENCE [LARGE SCALE GENOMIC DNA]</scope>
    <source>
        <strain evidence="8">HYR1</strain>
    </source>
</reference>
<dbReference type="AlphaFoldDB" id="A0A3M7RXV8"/>
<dbReference type="OrthoDB" id="5912413at2759"/>
<dbReference type="Gene3D" id="2.60.40.1660">
    <property type="entry name" value="Na, k-atpase alpha subunit"/>
    <property type="match status" value="1"/>
</dbReference>
<name>A0A3M7RXV8_BRAPC</name>
<organism evidence="8 9">
    <name type="scientific">Brachionus plicatilis</name>
    <name type="common">Marine rotifer</name>
    <name type="synonym">Brachionus muelleri</name>
    <dbReference type="NCBI Taxonomy" id="10195"/>
    <lineage>
        <taxon>Eukaryota</taxon>
        <taxon>Metazoa</taxon>
        <taxon>Spiralia</taxon>
        <taxon>Gnathifera</taxon>
        <taxon>Rotifera</taxon>
        <taxon>Eurotatoria</taxon>
        <taxon>Monogononta</taxon>
        <taxon>Pseudotrocha</taxon>
        <taxon>Ploima</taxon>
        <taxon>Brachionidae</taxon>
        <taxon>Brachionus</taxon>
    </lineage>
</organism>
<dbReference type="EMBL" id="REGN01002395">
    <property type="protein sequence ID" value="RNA28423.1"/>
    <property type="molecule type" value="Genomic_DNA"/>
</dbReference>
<dbReference type="GO" id="GO:0030007">
    <property type="term" value="P:intracellular potassium ion homeostasis"/>
    <property type="evidence" value="ECO:0007669"/>
    <property type="project" value="TreeGrafter"/>
</dbReference>
<dbReference type="STRING" id="10195.A0A3M7RXV8"/>
<dbReference type="PANTHER" id="PTHR11523:SF28">
    <property type="entry name" value="NA_K-ATPASE BETA SUBUNIT ISOFORM 4-RELATED"/>
    <property type="match status" value="1"/>
</dbReference>
<evidence type="ECO:0000256" key="6">
    <source>
        <dbReference type="ARBA" id="ARBA00023136"/>
    </source>
</evidence>
<comment type="subcellular location">
    <subcellularLocation>
        <location evidence="1">Membrane</location>
        <topology evidence="1">Single-pass type II membrane protein</topology>
    </subcellularLocation>
</comment>
<dbReference type="GO" id="GO:0006883">
    <property type="term" value="P:intracellular sodium ion homeostasis"/>
    <property type="evidence" value="ECO:0007669"/>
    <property type="project" value="TreeGrafter"/>
</dbReference>
<keyword evidence="5 7" id="KW-1133">Transmembrane helix</keyword>
<dbReference type="Proteomes" id="UP000276133">
    <property type="component" value="Unassembled WGS sequence"/>
</dbReference>
<comment type="caution">
    <text evidence="8">The sequence shown here is derived from an EMBL/GenBank/DDBJ whole genome shotgun (WGS) entry which is preliminary data.</text>
</comment>
<evidence type="ECO:0000256" key="2">
    <source>
        <dbReference type="ARBA" id="ARBA00005876"/>
    </source>
</evidence>
<evidence type="ECO:0000313" key="9">
    <source>
        <dbReference type="Proteomes" id="UP000276133"/>
    </source>
</evidence>
<comment type="similarity">
    <text evidence="2">Belongs to the X(+)/potassium ATPases subunit beta family.</text>
</comment>
<proteinExistence type="inferred from homology"/>
<keyword evidence="4" id="KW-0735">Signal-anchor</keyword>
<dbReference type="InterPro" id="IPR038702">
    <property type="entry name" value="Na/K_ATPase_sub_beta_sf"/>
</dbReference>
<sequence>MLRNFKKTKTLKSVQMSAKNYVEEEDEKKELSFKENKTLFIKTKLKKAGLAIWNNKEKEFFGRDSLSWTYVGLMYFIYYGVLGGFSWAMIAIFMGITKSTYLTHPKYIGTSSPISSDGNIFPGMGMRPHIGTGPSEIEFNMLNPNDYKKYVENLDIFLRDYEKKNDIIQNCESLENDILNQKNSSDCYDFKNFLNKLNCSRNESYGFSSGSPCVLLKLNQIFSWEPGNVVFPLYENVHQNSCQIEEFDKKKNKLNHIFFSCKGDTENDNQNINWIKYGSPKEDNSCFGSIPFYFYPYRNEENYSQPLVVVKLDVIQNQKIMIKCDAWAENILRDSKKGYGSIRFSLKITS</sequence>
<evidence type="ECO:0000256" key="3">
    <source>
        <dbReference type="ARBA" id="ARBA00022692"/>
    </source>
</evidence>
<dbReference type="PANTHER" id="PTHR11523">
    <property type="entry name" value="SODIUM/POTASSIUM-DEPENDENT ATPASE BETA SUBUNIT"/>
    <property type="match status" value="1"/>
</dbReference>
<dbReference type="GO" id="GO:1990573">
    <property type="term" value="P:potassium ion import across plasma membrane"/>
    <property type="evidence" value="ECO:0007669"/>
    <property type="project" value="TreeGrafter"/>
</dbReference>
<dbReference type="InterPro" id="IPR000402">
    <property type="entry name" value="Na/K_ATPase_sub_beta"/>
</dbReference>
<keyword evidence="3 7" id="KW-0812">Transmembrane</keyword>
<dbReference type="GO" id="GO:0036376">
    <property type="term" value="P:sodium ion export across plasma membrane"/>
    <property type="evidence" value="ECO:0007669"/>
    <property type="project" value="TreeGrafter"/>
</dbReference>
<dbReference type="Pfam" id="PF00287">
    <property type="entry name" value="Na_K-ATPase"/>
    <property type="match status" value="1"/>
</dbReference>
<dbReference type="GO" id="GO:0005890">
    <property type="term" value="C:sodium:potassium-exchanging ATPase complex"/>
    <property type="evidence" value="ECO:0007669"/>
    <property type="project" value="InterPro"/>
</dbReference>
<dbReference type="GO" id="GO:0001671">
    <property type="term" value="F:ATPase activator activity"/>
    <property type="evidence" value="ECO:0007669"/>
    <property type="project" value="TreeGrafter"/>
</dbReference>
<evidence type="ECO:0000256" key="1">
    <source>
        <dbReference type="ARBA" id="ARBA00004606"/>
    </source>
</evidence>
<evidence type="ECO:0000256" key="7">
    <source>
        <dbReference type="SAM" id="Phobius"/>
    </source>
</evidence>
<evidence type="ECO:0000313" key="8">
    <source>
        <dbReference type="EMBL" id="RNA28423.1"/>
    </source>
</evidence>